<protein>
    <submittedName>
        <fullName evidence="1">Uncharacterized protein</fullName>
    </submittedName>
</protein>
<comment type="caution">
    <text evidence="1">The sequence shown here is derived from an EMBL/GenBank/DDBJ whole genome shotgun (WGS) entry which is preliminary data.</text>
</comment>
<accession>A0A8J2JE51</accession>
<proteinExistence type="predicted"/>
<evidence type="ECO:0000313" key="1">
    <source>
        <dbReference type="EMBL" id="CAG7704189.1"/>
    </source>
</evidence>
<organism evidence="1 2">
    <name type="scientific">Allacma fusca</name>
    <dbReference type="NCBI Taxonomy" id="39272"/>
    <lineage>
        <taxon>Eukaryota</taxon>
        <taxon>Metazoa</taxon>
        <taxon>Ecdysozoa</taxon>
        <taxon>Arthropoda</taxon>
        <taxon>Hexapoda</taxon>
        <taxon>Collembola</taxon>
        <taxon>Symphypleona</taxon>
        <taxon>Sminthuridae</taxon>
        <taxon>Allacma</taxon>
    </lineage>
</organism>
<name>A0A8J2JE51_9HEXA</name>
<reference evidence="1" key="1">
    <citation type="submission" date="2021-06" db="EMBL/GenBank/DDBJ databases">
        <authorList>
            <person name="Hodson N. C."/>
            <person name="Mongue J. A."/>
            <person name="Jaron S. K."/>
        </authorList>
    </citation>
    <scope>NUCLEOTIDE SEQUENCE</scope>
</reference>
<dbReference type="EMBL" id="CAJVCH010028510">
    <property type="protein sequence ID" value="CAG7704189.1"/>
    <property type="molecule type" value="Genomic_DNA"/>
</dbReference>
<sequence length="67" mass="7844">MVLVNVQGETNNFLPLKLMLHQWPANQNYVQTQLVTQTQWLLILWVSKWDITTSKLYSGHEGQNMSK</sequence>
<gene>
    <name evidence="1" type="ORF">AFUS01_LOCUS4551</name>
</gene>
<dbReference type="Proteomes" id="UP000708208">
    <property type="component" value="Unassembled WGS sequence"/>
</dbReference>
<evidence type="ECO:0000313" key="2">
    <source>
        <dbReference type="Proteomes" id="UP000708208"/>
    </source>
</evidence>
<dbReference type="AlphaFoldDB" id="A0A8J2JE51"/>
<keyword evidence="2" id="KW-1185">Reference proteome</keyword>